<evidence type="ECO:0000313" key="1">
    <source>
        <dbReference type="EMBL" id="SDF54752.1"/>
    </source>
</evidence>
<protein>
    <submittedName>
        <fullName evidence="1">Uncharacterized protein</fullName>
    </submittedName>
</protein>
<gene>
    <name evidence="1" type="ORF">SAMN04488542_112115</name>
</gene>
<dbReference type="EMBL" id="FNBG01000012">
    <property type="protein sequence ID" value="SDF54752.1"/>
    <property type="molecule type" value="Genomic_DNA"/>
</dbReference>
<dbReference type="AlphaFoldDB" id="A0A1G7LZ04"/>
<dbReference type="Proteomes" id="UP000198972">
    <property type="component" value="Unassembled WGS sequence"/>
</dbReference>
<reference evidence="1 2" key="1">
    <citation type="submission" date="2016-10" db="EMBL/GenBank/DDBJ databases">
        <authorList>
            <person name="de Groot N.N."/>
        </authorList>
    </citation>
    <scope>NUCLEOTIDE SEQUENCE [LARGE SCALE GENOMIC DNA]</scope>
    <source>
        <strain evidence="1 2">DSM 28129</strain>
    </source>
</reference>
<name>A0A1G7LZ04_9BACL</name>
<organism evidence="1 2">
    <name type="scientific">Fontibacillus panacisegetis</name>
    <dbReference type="NCBI Taxonomy" id="670482"/>
    <lineage>
        <taxon>Bacteria</taxon>
        <taxon>Bacillati</taxon>
        <taxon>Bacillota</taxon>
        <taxon>Bacilli</taxon>
        <taxon>Bacillales</taxon>
        <taxon>Paenibacillaceae</taxon>
        <taxon>Fontibacillus</taxon>
    </lineage>
</organism>
<keyword evidence="2" id="KW-1185">Reference proteome</keyword>
<accession>A0A1G7LZ04</accession>
<evidence type="ECO:0000313" key="2">
    <source>
        <dbReference type="Proteomes" id="UP000198972"/>
    </source>
</evidence>
<sequence length="47" mass="5091">MEAKIKVWDQCAPLDVSGAKFAFAFIPTSLGLVIKVQCDICKKGNCC</sequence>
<proteinExistence type="predicted"/>